<name>A0ABD3ADC1_9GENT</name>
<evidence type="ECO:0000313" key="1">
    <source>
        <dbReference type="EMBL" id="KAL3529189.1"/>
    </source>
</evidence>
<organism evidence="1 2">
    <name type="scientific">Cinchona calisaya</name>
    <dbReference type="NCBI Taxonomy" id="153742"/>
    <lineage>
        <taxon>Eukaryota</taxon>
        <taxon>Viridiplantae</taxon>
        <taxon>Streptophyta</taxon>
        <taxon>Embryophyta</taxon>
        <taxon>Tracheophyta</taxon>
        <taxon>Spermatophyta</taxon>
        <taxon>Magnoliopsida</taxon>
        <taxon>eudicotyledons</taxon>
        <taxon>Gunneridae</taxon>
        <taxon>Pentapetalae</taxon>
        <taxon>asterids</taxon>
        <taxon>lamiids</taxon>
        <taxon>Gentianales</taxon>
        <taxon>Rubiaceae</taxon>
        <taxon>Cinchonoideae</taxon>
        <taxon>Cinchoneae</taxon>
        <taxon>Cinchona</taxon>
    </lineage>
</organism>
<gene>
    <name evidence="1" type="ORF">ACH5RR_008511</name>
</gene>
<sequence>MSDILCRRNGTFQFGNEEDDNRFRDLEETATESSNLEENFAMYYPDPDDNIEASSASTKLLPICASSYSHFGWAWNCKKSDEEWRNFGSVLKIHFTEVLLQITISNSKSQFGT</sequence>
<evidence type="ECO:0000313" key="2">
    <source>
        <dbReference type="Proteomes" id="UP001630127"/>
    </source>
</evidence>
<keyword evidence="2" id="KW-1185">Reference proteome</keyword>
<comment type="caution">
    <text evidence="1">The sequence shown here is derived from an EMBL/GenBank/DDBJ whole genome shotgun (WGS) entry which is preliminary data.</text>
</comment>
<dbReference type="EMBL" id="JBJUIK010000004">
    <property type="protein sequence ID" value="KAL3529189.1"/>
    <property type="molecule type" value="Genomic_DNA"/>
</dbReference>
<protein>
    <submittedName>
        <fullName evidence="1">Uncharacterized protein</fullName>
    </submittedName>
</protein>
<dbReference type="AlphaFoldDB" id="A0ABD3ADC1"/>
<accession>A0ABD3ADC1</accession>
<proteinExistence type="predicted"/>
<dbReference type="Proteomes" id="UP001630127">
    <property type="component" value="Unassembled WGS sequence"/>
</dbReference>
<reference evidence="1 2" key="1">
    <citation type="submission" date="2024-11" db="EMBL/GenBank/DDBJ databases">
        <title>A near-complete genome assembly of Cinchona calisaya.</title>
        <authorList>
            <person name="Lian D.C."/>
            <person name="Zhao X.W."/>
            <person name="Wei L."/>
        </authorList>
    </citation>
    <scope>NUCLEOTIDE SEQUENCE [LARGE SCALE GENOMIC DNA]</scope>
    <source>
        <tissue evidence="1">Nenye</tissue>
    </source>
</reference>